<evidence type="ECO:0000256" key="2">
    <source>
        <dbReference type="SAM" id="MobiDB-lite"/>
    </source>
</evidence>
<dbReference type="InterPro" id="IPR016040">
    <property type="entry name" value="NAD(P)-bd_dom"/>
</dbReference>
<protein>
    <recommendedName>
        <fullName evidence="3">NAD(P)-binding domain-containing protein</fullName>
    </recommendedName>
</protein>
<feature type="compositionally biased region" description="Polar residues" evidence="2">
    <location>
        <begin position="47"/>
        <end position="66"/>
    </location>
</feature>
<sequence>MARSISSLRSQKNGGSRSSNTSWDSDVSSACDRGSDTSSTNSDSSEPQDTSSTYSGNGTDSTTVQVDSDHKEETSSLQPPFSPRMIEEDQRRPEDDGLPNYARDLLDLQALYVDSLGRSPPMDVKQRSIHACRVVPCVFYTNFQLPNPIVILATNAMASNRHVLVLGGNGKISRLLTVILLKKSWTVTSLIRNPDQIDDLKKISEGLPGDHKILVHDLIKVDSQEKAAAILDEVKPDSVVFSAGGLDLRPFAARSIIRIDRDAAIFFVKASVANKSVSHHVQVSYLGARREQAPWWTAEDWEGWKKVNSTFLGPYYEPKTAADEALVTEARKRDGLTAVSVRPGGLTDKDEGGVLLGQTKQARGMTTRASTARAMALVLEKEGVKGHWLDVLDGEEDAAAAVDRYVRDETECAEGEPVLKN</sequence>
<dbReference type="PANTHER" id="PTHR15020:SF50">
    <property type="entry name" value="UPF0659 PROTEIN YMR090W"/>
    <property type="match status" value="1"/>
</dbReference>
<dbReference type="Pfam" id="PF13460">
    <property type="entry name" value="NAD_binding_10"/>
    <property type="match status" value="1"/>
</dbReference>
<feature type="domain" description="NAD(P)-binding" evidence="3">
    <location>
        <begin position="167"/>
        <end position="381"/>
    </location>
</feature>
<dbReference type="InterPro" id="IPR036291">
    <property type="entry name" value="NAD(P)-bd_dom_sf"/>
</dbReference>
<evidence type="ECO:0000256" key="1">
    <source>
        <dbReference type="ARBA" id="ARBA00038376"/>
    </source>
</evidence>
<feature type="compositionally biased region" description="Low complexity" evidence="2">
    <location>
        <begin position="36"/>
        <end position="45"/>
    </location>
</feature>
<dbReference type="Proteomes" id="UP000760494">
    <property type="component" value="Unassembled WGS sequence"/>
</dbReference>
<dbReference type="Gene3D" id="3.40.50.720">
    <property type="entry name" value="NAD(P)-binding Rossmann-like Domain"/>
    <property type="match status" value="1"/>
</dbReference>
<dbReference type="AlphaFoldDB" id="A0A9Q9UBM9"/>
<feature type="compositionally biased region" description="Polar residues" evidence="2">
    <location>
        <begin position="1"/>
        <end position="15"/>
    </location>
</feature>
<comment type="similarity">
    <text evidence="1">Belongs to the avfA family.</text>
</comment>
<feature type="compositionally biased region" description="Low complexity" evidence="2">
    <location>
        <begin position="16"/>
        <end position="29"/>
    </location>
</feature>
<gene>
    <name evidence="4" type="ORF">C2S_6959</name>
</gene>
<feature type="region of interest" description="Disordered" evidence="2">
    <location>
        <begin position="1"/>
        <end position="100"/>
    </location>
</feature>
<reference evidence="4" key="1">
    <citation type="submission" date="2019-05" db="EMBL/GenBank/DDBJ databases">
        <authorList>
            <person name="Piombo E."/>
        </authorList>
    </citation>
    <scope>NUCLEOTIDE SEQUENCE</scope>
    <source>
        <strain evidence="4">C2S</strain>
    </source>
</reference>
<evidence type="ECO:0000313" key="4">
    <source>
        <dbReference type="EMBL" id="VTT67503.1"/>
    </source>
</evidence>
<evidence type="ECO:0000259" key="3">
    <source>
        <dbReference type="Pfam" id="PF13460"/>
    </source>
</evidence>
<proteinExistence type="inferred from homology"/>
<name>A0A9Q9UBM9_FUSFU</name>
<feature type="compositionally biased region" description="Basic and acidic residues" evidence="2">
    <location>
        <begin position="85"/>
        <end position="95"/>
    </location>
</feature>
<accession>A0A9Q9UBM9</accession>
<dbReference type="SUPFAM" id="SSF51735">
    <property type="entry name" value="NAD(P)-binding Rossmann-fold domains"/>
    <property type="match status" value="1"/>
</dbReference>
<dbReference type="EMBL" id="CABFJX010000212">
    <property type="protein sequence ID" value="VTT67503.1"/>
    <property type="molecule type" value="Genomic_DNA"/>
</dbReference>
<organism evidence="4 5">
    <name type="scientific">Fusarium fujikuroi</name>
    <name type="common">Bakanae and foot rot disease fungus</name>
    <name type="synonym">Gibberella fujikuroi</name>
    <dbReference type="NCBI Taxonomy" id="5127"/>
    <lineage>
        <taxon>Eukaryota</taxon>
        <taxon>Fungi</taxon>
        <taxon>Dikarya</taxon>
        <taxon>Ascomycota</taxon>
        <taxon>Pezizomycotina</taxon>
        <taxon>Sordariomycetes</taxon>
        <taxon>Hypocreomycetidae</taxon>
        <taxon>Hypocreales</taxon>
        <taxon>Nectriaceae</taxon>
        <taxon>Fusarium</taxon>
        <taxon>Fusarium fujikuroi species complex</taxon>
    </lineage>
</organism>
<evidence type="ECO:0000313" key="5">
    <source>
        <dbReference type="Proteomes" id="UP000760494"/>
    </source>
</evidence>
<dbReference type="PANTHER" id="PTHR15020">
    <property type="entry name" value="FLAVIN REDUCTASE-RELATED"/>
    <property type="match status" value="1"/>
</dbReference>
<comment type="caution">
    <text evidence="4">The sequence shown here is derived from an EMBL/GenBank/DDBJ whole genome shotgun (WGS) entry which is preliminary data.</text>
</comment>